<keyword evidence="1" id="KW-0597">Phosphoprotein</keyword>
<evidence type="ECO:0000259" key="3">
    <source>
        <dbReference type="PROSITE" id="PS50930"/>
    </source>
</evidence>
<organism evidence="4">
    <name type="scientific">Paraconexibacter sp. AEG42_29</name>
    <dbReference type="NCBI Taxonomy" id="2997339"/>
    <lineage>
        <taxon>Bacteria</taxon>
        <taxon>Bacillati</taxon>
        <taxon>Actinomycetota</taxon>
        <taxon>Thermoleophilia</taxon>
        <taxon>Solirubrobacterales</taxon>
        <taxon>Paraconexibacteraceae</taxon>
        <taxon>Paraconexibacter</taxon>
    </lineage>
</organism>
<dbReference type="InterPro" id="IPR046947">
    <property type="entry name" value="LytR-like"/>
</dbReference>
<dbReference type="SMART" id="SM00448">
    <property type="entry name" value="REC"/>
    <property type="match status" value="1"/>
</dbReference>
<dbReference type="SMART" id="SM00850">
    <property type="entry name" value="LytTR"/>
    <property type="match status" value="1"/>
</dbReference>
<proteinExistence type="predicted"/>
<dbReference type="PANTHER" id="PTHR37299">
    <property type="entry name" value="TRANSCRIPTIONAL REGULATOR-RELATED"/>
    <property type="match status" value="1"/>
</dbReference>
<evidence type="ECO:0000256" key="1">
    <source>
        <dbReference type="PROSITE-ProRule" id="PRU00169"/>
    </source>
</evidence>
<gene>
    <name evidence="4" type="primary">ypdB</name>
    <name evidence="4" type="ORF">DSM112329_00923</name>
</gene>
<dbReference type="PROSITE" id="PS50110">
    <property type="entry name" value="RESPONSE_REGULATORY"/>
    <property type="match status" value="1"/>
</dbReference>
<dbReference type="PANTHER" id="PTHR37299:SF1">
    <property type="entry name" value="STAGE 0 SPORULATION PROTEIN A HOMOLOG"/>
    <property type="match status" value="1"/>
</dbReference>
<evidence type="ECO:0000313" key="4">
    <source>
        <dbReference type="EMBL" id="XAY04094.1"/>
    </source>
</evidence>
<dbReference type="SUPFAM" id="SSF52172">
    <property type="entry name" value="CheY-like"/>
    <property type="match status" value="1"/>
</dbReference>
<feature type="domain" description="HTH LytTR-type" evidence="3">
    <location>
        <begin position="153"/>
        <end position="247"/>
    </location>
</feature>
<dbReference type="GO" id="GO:0000156">
    <property type="term" value="F:phosphorelay response regulator activity"/>
    <property type="evidence" value="ECO:0007669"/>
    <property type="project" value="InterPro"/>
</dbReference>
<evidence type="ECO:0000259" key="2">
    <source>
        <dbReference type="PROSITE" id="PS50110"/>
    </source>
</evidence>
<dbReference type="AlphaFoldDB" id="A0AAU7AQX1"/>
<dbReference type="Gene3D" id="2.40.50.1020">
    <property type="entry name" value="LytTr DNA-binding domain"/>
    <property type="match status" value="1"/>
</dbReference>
<accession>A0AAU7AQX1</accession>
<feature type="modified residue" description="4-aspartylphosphate" evidence="1">
    <location>
        <position position="55"/>
    </location>
</feature>
<dbReference type="EMBL" id="CP114014">
    <property type="protein sequence ID" value="XAY04094.1"/>
    <property type="molecule type" value="Genomic_DNA"/>
</dbReference>
<dbReference type="PROSITE" id="PS50930">
    <property type="entry name" value="HTH_LYTTR"/>
    <property type="match status" value="1"/>
</dbReference>
<dbReference type="Gene3D" id="3.40.50.2300">
    <property type="match status" value="1"/>
</dbReference>
<dbReference type="Pfam" id="PF00072">
    <property type="entry name" value="Response_reg"/>
    <property type="match status" value="1"/>
</dbReference>
<dbReference type="GO" id="GO:0003677">
    <property type="term" value="F:DNA binding"/>
    <property type="evidence" value="ECO:0007669"/>
    <property type="project" value="InterPro"/>
</dbReference>
<reference evidence="4" key="1">
    <citation type="submission" date="2022-12" db="EMBL/GenBank/DDBJ databases">
        <title>Paraconexibacter alkalitolerans sp. nov. and Baekduia alba sp. nov., isolated from soil and emended description of the genera Paraconexibacter (Chun et al., 2020) and Baekduia (An et al., 2020).</title>
        <authorList>
            <person name="Vieira S."/>
            <person name="Huber K.J."/>
            <person name="Geppert A."/>
            <person name="Wolf J."/>
            <person name="Neumann-Schaal M."/>
            <person name="Muesken M."/>
            <person name="Overmann J."/>
        </authorList>
    </citation>
    <scope>NUCLEOTIDE SEQUENCE</scope>
    <source>
        <strain evidence="4">AEG42_29</strain>
    </source>
</reference>
<name>A0AAU7AQX1_9ACTN</name>
<dbReference type="InterPro" id="IPR011006">
    <property type="entry name" value="CheY-like_superfamily"/>
</dbReference>
<protein>
    <submittedName>
        <fullName evidence="4">Transcriptional regulatory protein YpdB</fullName>
    </submittedName>
</protein>
<dbReference type="RefSeq" id="WP_354700640.1">
    <property type="nucleotide sequence ID" value="NZ_CP114014.1"/>
</dbReference>
<dbReference type="Pfam" id="PF04397">
    <property type="entry name" value="LytTR"/>
    <property type="match status" value="1"/>
</dbReference>
<feature type="domain" description="Response regulatory" evidence="2">
    <location>
        <begin position="4"/>
        <end position="118"/>
    </location>
</feature>
<dbReference type="KEGG" id="parq:DSM112329_00923"/>
<sequence>MTLRVLAVDDERPALEDLGRMLGQSRRVDSVELVGSARDALIRVGEARFDALFLDVRMPAMDGVELARVLTRFADPPALVFVSAYETAAVQAFELHAVDYLMKPVSRRRVEEALERVAGAAAAPPAGAAPATGLTETADDVVLVDAPRGGTRLLPRASILYGQAYGDYVRIVSTEGRFLMRTTLSDLERRWGPHGFARVHRGYLANLRRAVELHPLMNGTATLTFADGHGVPISRRQVAELRRRLRA</sequence>
<dbReference type="InterPro" id="IPR007492">
    <property type="entry name" value="LytTR_DNA-bd_dom"/>
</dbReference>
<dbReference type="InterPro" id="IPR001789">
    <property type="entry name" value="Sig_transdc_resp-reg_receiver"/>
</dbReference>